<evidence type="ECO:0000313" key="1">
    <source>
        <dbReference type="EMBL" id="CAA9539820.1"/>
    </source>
</evidence>
<organism evidence="1">
    <name type="scientific">uncultured Thermomicrobiales bacterium</name>
    <dbReference type="NCBI Taxonomy" id="1645740"/>
    <lineage>
        <taxon>Bacteria</taxon>
        <taxon>Pseudomonadati</taxon>
        <taxon>Thermomicrobiota</taxon>
        <taxon>Thermomicrobia</taxon>
        <taxon>Thermomicrobiales</taxon>
        <taxon>environmental samples</taxon>
    </lineage>
</organism>
<name>A0A6J4U6L1_9BACT</name>
<dbReference type="EMBL" id="CADCWJ010000003">
    <property type="protein sequence ID" value="CAA9539820.1"/>
    <property type="molecule type" value="Genomic_DNA"/>
</dbReference>
<dbReference type="CDD" id="cd06561">
    <property type="entry name" value="AlkD_like"/>
    <property type="match status" value="1"/>
</dbReference>
<dbReference type="AlphaFoldDB" id="A0A6J4U6L1"/>
<reference evidence="1" key="1">
    <citation type="submission" date="2020-02" db="EMBL/GenBank/DDBJ databases">
        <authorList>
            <person name="Meier V. D."/>
        </authorList>
    </citation>
    <scope>NUCLEOTIDE SEQUENCE</scope>
    <source>
        <strain evidence="1">AVDCRST_MAG87</strain>
    </source>
</reference>
<dbReference type="PANTHER" id="PTHR34070">
    <property type="entry name" value="ARMADILLO-TYPE FOLD"/>
    <property type="match status" value="1"/>
</dbReference>
<protein>
    <submittedName>
        <fullName evidence="1">DNA alkylation repair enzyme</fullName>
    </submittedName>
</protein>
<proteinExistence type="predicted"/>
<sequence length="280" mass="32325">MTGSRYTVVLPEGMQWETPRLPTAVDRARSIASFRSVAMPDALTAAQFVERLETYRSPDELEKIQRYFKTGDGEYGAGDTFIGVRMGQVFALAREFIDMPPNEIEILLESPIHEVRAGGLSIMDKQARRKRTPERRRKELFDLYMRRTDRINNWDLVDLGCPFVVGGYLRDGPREILYRLARSSNVWERRTAMVSTSYFLRDGDVADTYAIAELLLNDDHDMVHKAAGGWLREAGRKDPGKLRAFLDKHAATMPRTALRYAIEHLDKETRSHYLRMKHER</sequence>
<dbReference type="Pfam" id="PF08713">
    <property type="entry name" value="DNA_alkylation"/>
    <property type="match status" value="1"/>
</dbReference>
<accession>A0A6J4U6L1</accession>
<dbReference type="InterPro" id="IPR014825">
    <property type="entry name" value="DNA_alkylation"/>
</dbReference>
<dbReference type="SUPFAM" id="SSF48371">
    <property type="entry name" value="ARM repeat"/>
    <property type="match status" value="1"/>
</dbReference>
<dbReference type="InterPro" id="IPR016024">
    <property type="entry name" value="ARM-type_fold"/>
</dbReference>
<dbReference type="Gene3D" id="1.25.10.90">
    <property type="match status" value="1"/>
</dbReference>
<gene>
    <name evidence="1" type="ORF">AVDCRST_MAG87-7</name>
</gene>
<dbReference type="PANTHER" id="PTHR34070:SF1">
    <property type="entry name" value="DNA ALKYLATION REPAIR PROTEIN"/>
    <property type="match status" value="1"/>
</dbReference>